<dbReference type="Pfam" id="PF03029">
    <property type="entry name" value="ATP_bind_1"/>
    <property type="match status" value="1"/>
</dbReference>
<evidence type="ECO:0000256" key="1">
    <source>
        <dbReference type="ARBA" id="ARBA00005290"/>
    </source>
</evidence>
<accession>A0A4V3AUF0</accession>
<dbReference type="CDD" id="cd00882">
    <property type="entry name" value="Ras_like_GTPase"/>
    <property type="match status" value="1"/>
</dbReference>
<name>A0A4V3AUF0_9BURK</name>
<dbReference type="InterPro" id="IPR052705">
    <property type="entry name" value="Gliding_Motility_GTPase"/>
</dbReference>
<dbReference type="PANTHER" id="PTHR42708">
    <property type="entry name" value="ATP/GTP-BINDING PROTEIN-RELATED"/>
    <property type="match status" value="1"/>
</dbReference>
<dbReference type="PANTHER" id="PTHR42708:SF1">
    <property type="entry name" value="GLIDING MOTILITY PROTEIN MGLA"/>
    <property type="match status" value="1"/>
</dbReference>
<evidence type="ECO:0000313" key="5">
    <source>
        <dbReference type="EMBL" id="TDK64414.1"/>
    </source>
</evidence>
<evidence type="ECO:0000256" key="4">
    <source>
        <dbReference type="ARBA" id="ARBA00023134"/>
    </source>
</evidence>
<evidence type="ECO:0000256" key="2">
    <source>
        <dbReference type="ARBA" id="ARBA00022741"/>
    </source>
</evidence>
<dbReference type="GO" id="GO:0016787">
    <property type="term" value="F:hydrolase activity"/>
    <property type="evidence" value="ECO:0007669"/>
    <property type="project" value="UniProtKB-KW"/>
</dbReference>
<keyword evidence="4" id="KW-0342">GTP-binding</keyword>
<reference evidence="5 6" key="1">
    <citation type="submission" date="2019-03" db="EMBL/GenBank/DDBJ databases">
        <title>Sapientia aquatica gen. nov., sp. nov., isolated from a crater lake.</title>
        <authorList>
            <person name="Felfoldi T."/>
            <person name="Szabo A."/>
            <person name="Toth E."/>
            <person name="Schumann P."/>
            <person name="Keki Z."/>
            <person name="Marialigeti K."/>
            <person name="Mathe I."/>
        </authorList>
    </citation>
    <scope>NUCLEOTIDE SEQUENCE [LARGE SCALE GENOMIC DNA]</scope>
    <source>
        <strain evidence="5 6">SA-152</strain>
    </source>
</reference>
<evidence type="ECO:0000313" key="6">
    <source>
        <dbReference type="Proteomes" id="UP000294829"/>
    </source>
</evidence>
<proteinExistence type="inferred from homology"/>
<comment type="caution">
    <text evidence="5">The sequence shown here is derived from an EMBL/GenBank/DDBJ whole genome shotgun (WGS) entry which is preliminary data.</text>
</comment>
<dbReference type="InterPro" id="IPR004130">
    <property type="entry name" value="Gpn"/>
</dbReference>
<dbReference type="OrthoDB" id="4319884at2"/>
<dbReference type="SUPFAM" id="SSF52540">
    <property type="entry name" value="P-loop containing nucleoside triphosphate hydrolases"/>
    <property type="match status" value="1"/>
</dbReference>
<dbReference type="GO" id="GO:0005525">
    <property type="term" value="F:GTP binding"/>
    <property type="evidence" value="ECO:0007669"/>
    <property type="project" value="UniProtKB-KW"/>
</dbReference>
<dbReference type="InterPro" id="IPR027417">
    <property type="entry name" value="P-loop_NTPase"/>
</dbReference>
<organism evidence="5 6">
    <name type="scientific">Sapientia aquatica</name>
    <dbReference type="NCBI Taxonomy" id="1549640"/>
    <lineage>
        <taxon>Bacteria</taxon>
        <taxon>Pseudomonadati</taxon>
        <taxon>Pseudomonadota</taxon>
        <taxon>Betaproteobacteria</taxon>
        <taxon>Burkholderiales</taxon>
        <taxon>Oxalobacteraceae</taxon>
        <taxon>Sapientia</taxon>
    </lineage>
</organism>
<comment type="similarity">
    <text evidence="1">Belongs to the GPN-loop GTPase family.</text>
</comment>
<evidence type="ECO:0000256" key="3">
    <source>
        <dbReference type="ARBA" id="ARBA00022801"/>
    </source>
</evidence>
<gene>
    <name evidence="5" type="ORF">E2I14_13275</name>
</gene>
<dbReference type="Proteomes" id="UP000294829">
    <property type="component" value="Unassembled WGS sequence"/>
</dbReference>
<sequence length="181" mass="19920">MKHNILFTGTTGAGKTTAISAVSEITALSTDVTNYDCTVKKNTTTVGLDYGEMTLANGDTLRLYGTPGQTRFDFMWEILSRGALGLIILIDNQSSDPLTDLDTYLNGFKRLIADTACVVVICRMDTHPNPTIDCFAQRLEKHGVICPVLAADVRDPIQVAELLELLMMQLESKLDRANYEK</sequence>
<dbReference type="EMBL" id="SMYL01000007">
    <property type="protein sequence ID" value="TDK64414.1"/>
    <property type="molecule type" value="Genomic_DNA"/>
</dbReference>
<dbReference type="AlphaFoldDB" id="A0A4V3AUF0"/>
<keyword evidence="3" id="KW-0378">Hydrolase</keyword>
<keyword evidence="6" id="KW-1185">Reference proteome</keyword>
<protein>
    <submittedName>
        <fullName evidence="5">GTP-binding protein</fullName>
    </submittedName>
</protein>
<keyword evidence="2" id="KW-0547">Nucleotide-binding</keyword>
<dbReference type="Gene3D" id="3.40.50.300">
    <property type="entry name" value="P-loop containing nucleotide triphosphate hydrolases"/>
    <property type="match status" value="1"/>
</dbReference>